<dbReference type="GeneID" id="36580623"/>
<sequence>MYTPIDFYTLFGVSTLLGFYTPFGFYTLIGFAHLLVYTLLGFFLERNGTENGSYLSGSVNWEVETPLMQQHERSGVSKCSHT</sequence>
<keyword evidence="1" id="KW-0472">Membrane</keyword>
<name>A0A2J6TAF0_9HELO</name>
<reference evidence="2 3" key="1">
    <citation type="submission" date="2016-04" db="EMBL/GenBank/DDBJ databases">
        <title>A degradative enzymes factory behind the ericoid mycorrhizal symbiosis.</title>
        <authorList>
            <consortium name="DOE Joint Genome Institute"/>
            <person name="Martino E."/>
            <person name="Morin E."/>
            <person name="Grelet G."/>
            <person name="Kuo A."/>
            <person name="Kohler A."/>
            <person name="Daghino S."/>
            <person name="Barry K."/>
            <person name="Choi C."/>
            <person name="Cichocki N."/>
            <person name="Clum A."/>
            <person name="Copeland A."/>
            <person name="Hainaut M."/>
            <person name="Haridas S."/>
            <person name="Labutti K."/>
            <person name="Lindquist E."/>
            <person name="Lipzen A."/>
            <person name="Khouja H.-R."/>
            <person name="Murat C."/>
            <person name="Ohm R."/>
            <person name="Olson A."/>
            <person name="Spatafora J."/>
            <person name="Veneault-Fourrey C."/>
            <person name="Henrissat B."/>
            <person name="Grigoriev I."/>
            <person name="Martin F."/>
            <person name="Perotto S."/>
        </authorList>
    </citation>
    <scope>NUCLEOTIDE SEQUENCE [LARGE SCALE GENOMIC DNA]</scope>
    <source>
        <strain evidence="2 3">E</strain>
    </source>
</reference>
<keyword evidence="3" id="KW-1185">Reference proteome</keyword>
<dbReference type="AlphaFoldDB" id="A0A2J6TAF0"/>
<keyword evidence="1" id="KW-1133">Transmembrane helix</keyword>
<protein>
    <submittedName>
        <fullName evidence="2">Uncharacterized protein</fullName>
    </submittedName>
</protein>
<evidence type="ECO:0000256" key="1">
    <source>
        <dbReference type="SAM" id="Phobius"/>
    </source>
</evidence>
<feature type="transmembrane region" description="Helical" evidence="1">
    <location>
        <begin position="23"/>
        <end position="44"/>
    </location>
</feature>
<gene>
    <name evidence="2" type="ORF">K444DRAFT_403487</name>
</gene>
<accession>A0A2J6TAF0</accession>
<dbReference type="InParanoid" id="A0A2J6TAF0"/>
<keyword evidence="1" id="KW-0812">Transmembrane</keyword>
<evidence type="ECO:0000313" key="3">
    <source>
        <dbReference type="Proteomes" id="UP000235371"/>
    </source>
</evidence>
<dbReference type="Proteomes" id="UP000235371">
    <property type="component" value="Unassembled WGS sequence"/>
</dbReference>
<dbReference type="OrthoDB" id="1577640at2759"/>
<dbReference type="RefSeq" id="XP_024736893.1">
    <property type="nucleotide sequence ID" value="XM_024872543.1"/>
</dbReference>
<organism evidence="2 3">
    <name type="scientific">Hyaloscypha bicolor E</name>
    <dbReference type="NCBI Taxonomy" id="1095630"/>
    <lineage>
        <taxon>Eukaryota</taxon>
        <taxon>Fungi</taxon>
        <taxon>Dikarya</taxon>
        <taxon>Ascomycota</taxon>
        <taxon>Pezizomycotina</taxon>
        <taxon>Leotiomycetes</taxon>
        <taxon>Helotiales</taxon>
        <taxon>Hyaloscyphaceae</taxon>
        <taxon>Hyaloscypha</taxon>
        <taxon>Hyaloscypha bicolor</taxon>
    </lineage>
</organism>
<dbReference type="EMBL" id="KZ613803">
    <property type="protein sequence ID" value="PMD59989.1"/>
    <property type="molecule type" value="Genomic_DNA"/>
</dbReference>
<proteinExistence type="predicted"/>
<evidence type="ECO:0000313" key="2">
    <source>
        <dbReference type="EMBL" id="PMD59989.1"/>
    </source>
</evidence>